<dbReference type="PATRIC" id="fig|1070130.3.peg.26"/>
<dbReference type="Pfam" id="PF01926">
    <property type="entry name" value="MMR_HSR1"/>
    <property type="match status" value="2"/>
</dbReference>
<dbReference type="AlphaFoldDB" id="A0A143WPV6"/>
<evidence type="ECO:0000259" key="11">
    <source>
        <dbReference type="PROSITE" id="PS51712"/>
    </source>
</evidence>
<dbReference type="NCBIfam" id="TIGR03594">
    <property type="entry name" value="GTPase_EngA"/>
    <property type="match status" value="1"/>
</dbReference>
<feature type="binding site" evidence="8">
    <location>
        <begin position="313"/>
        <end position="316"/>
    </location>
    <ligand>
        <name>GTP</name>
        <dbReference type="ChEBI" id="CHEBI:37565"/>
        <label>2</label>
    </ligand>
</feature>
<comment type="subunit">
    <text evidence="8">Associates with the 50S ribosomal subunit.</text>
</comment>
<keyword evidence="13" id="KW-1185">Reference proteome</keyword>
<dbReference type="NCBIfam" id="TIGR00231">
    <property type="entry name" value="small_GTP"/>
    <property type="match status" value="2"/>
</dbReference>
<organism evidence="12 13">
    <name type="scientific">Candidatus Gullanella endobia</name>
    <dbReference type="NCBI Taxonomy" id="1070130"/>
    <lineage>
        <taxon>Bacteria</taxon>
        <taxon>Pseudomonadati</taxon>
        <taxon>Pseudomonadota</taxon>
        <taxon>Gammaproteobacteria</taxon>
        <taxon>Enterobacterales</taxon>
        <taxon>Enterobacteriaceae</taxon>
        <taxon>Candidatus Gullanella</taxon>
    </lineage>
</organism>
<comment type="caution">
    <text evidence="8">Lacks conserved residue(s) required for the propagation of feature annotation.</text>
</comment>
<comment type="function">
    <text evidence="8 10">GTPase that plays an essential role in the late steps of ribosome biogenesis.</text>
</comment>
<evidence type="ECO:0000256" key="1">
    <source>
        <dbReference type="ARBA" id="ARBA00008279"/>
    </source>
</evidence>
<evidence type="ECO:0000313" key="12">
    <source>
        <dbReference type="EMBL" id="CUX95723.1"/>
    </source>
</evidence>
<feature type="domain" description="EngA-type G" evidence="11">
    <location>
        <begin position="3"/>
        <end position="166"/>
    </location>
</feature>
<feature type="binding site" evidence="8">
    <location>
        <begin position="9"/>
        <end position="16"/>
    </location>
    <ligand>
        <name>GTP</name>
        <dbReference type="ChEBI" id="CHEBI:37565"/>
        <label>1</label>
    </ligand>
</feature>
<dbReference type="PANTHER" id="PTHR43834">
    <property type="entry name" value="GTPASE DER"/>
    <property type="match status" value="1"/>
</dbReference>
<keyword evidence="4 10" id="KW-0677">Repeat</keyword>
<dbReference type="GO" id="GO:0005525">
    <property type="term" value="F:GTP binding"/>
    <property type="evidence" value="ECO:0007669"/>
    <property type="project" value="UniProtKB-UniRule"/>
</dbReference>
<dbReference type="InterPro" id="IPR031166">
    <property type="entry name" value="G_ENGA"/>
</dbReference>
<protein>
    <recommendedName>
        <fullName evidence="2 8">GTPase Der</fullName>
    </recommendedName>
    <alternativeName>
        <fullName evidence="7 8">GTP-binding protein EngA</fullName>
    </alternativeName>
</protein>
<feature type="binding site" evidence="8">
    <location>
        <begin position="201"/>
        <end position="208"/>
    </location>
    <ligand>
        <name>GTP</name>
        <dbReference type="ChEBI" id="CHEBI:37565"/>
        <label>2</label>
    </ligand>
</feature>
<dbReference type="HAMAP" id="MF_00195">
    <property type="entry name" value="GTPase_Der"/>
    <property type="match status" value="1"/>
</dbReference>
<feature type="domain" description="EngA-type G" evidence="11">
    <location>
        <begin position="195"/>
        <end position="368"/>
    </location>
</feature>
<dbReference type="FunFam" id="3.40.50.300:FF:000057">
    <property type="entry name" value="GTPase Der"/>
    <property type="match status" value="1"/>
</dbReference>
<dbReference type="FunFam" id="3.40.50.300:FF:000040">
    <property type="entry name" value="GTPase Der"/>
    <property type="match status" value="1"/>
</dbReference>
<dbReference type="InterPro" id="IPR016484">
    <property type="entry name" value="GTPase_Der"/>
</dbReference>
<dbReference type="SUPFAM" id="SSF52540">
    <property type="entry name" value="P-loop containing nucleoside triphosphate hydrolases"/>
    <property type="match status" value="2"/>
</dbReference>
<dbReference type="InterPro" id="IPR015946">
    <property type="entry name" value="KH_dom-like_a/b"/>
</dbReference>
<comment type="similarity">
    <text evidence="1 8 9 10">Belongs to the TRAFAC class TrmE-Era-EngA-EngB-Septin-like GTPase superfamily. EngA (Der) GTPase family.</text>
</comment>
<feature type="binding site" evidence="8">
    <location>
        <begin position="118"/>
        <end position="121"/>
    </location>
    <ligand>
        <name>GTP</name>
        <dbReference type="ChEBI" id="CHEBI:37565"/>
        <label>1</label>
    </ligand>
</feature>
<dbReference type="Gene3D" id="3.30.300.20">
    <property type="match status" value="1"/>
</dbReference>
<evidence type="ECO:0000256" key="2">
    <source>
        <dbReference type="ARBA" id="ARBA00020953"/>
    </source>
</evidence>
<evidence type="ECO:0000256" key="10">
    <source>
        <dbReference type="RuleBase" id="RU004481"/>
    </source>
</evidence>
<evidence type="ECO:0000256" key="6">
    <source>
        <dbReference type="ARBA" id="ARBA00023134"/>
    </source>
</evidence>
<dbReference type="PRINTS" id="PR00326">
    <property type="entry name" value="GTP1OBG"/>
</dbReference>
<dbReference type="PANTHER" id="PTHR43834:SF6">
    <property type="entry name" value="GTPASE DER"/>
    <property type="match status" value="1"/>
</dbReference>
<dbReference type="CDD" id="cd01894">
    <property type="entry name" value="EngA1"/>
    <property type="match status" value="1"/>
</dbReference>
<reference evidence="13" key="1">
    <citation type="submission" date="2016-01" db="EMBL/GenBank/DDBJ databases">
        <authorList>
            <person name="Husnik F."/>
        </authorList>
    </citation>
    <scope>NUCLEOTIDE SEQUENCE [LARGE SCALE GENOMIC DNA]</scope>
</reference>
<evidence type="ECO:0000313" key="13">
    <source>
        <dbReference type="Proteomes" id="UP000095665"/>
    </source>
</evidence>
<accession>A0A143WPV6</accession>
<sequence length="459" mass="51963">MIPIIAIIGRQNVGKSTLFNQLTKTRDALVGDFCGLTRDRKYGYAKWDGYEFIVIDTGGINNNKGEIETHIISQSLVAIEEADIILFMVDGRTGLIADDEVIAKNLRNRDKIIIIIVNKTDGINIDSAVGDFYSLGIKEIIPISASHGRGINSMLEKVFLLLINNDFMVIKEKKETELLSLKEKNQNLNYQSLPIKLAIVGRPNVGKSTLINHVLGEERVIVYDLPGSTRDSIYIQKMRDEKEYILIDTVGVRKRGRVKETIEKFSVIKTFQAIKDANVVLLLINACEDISNEDLSLLGFILKSGRSLVIAINKWDALSNETRKKMKEALYHRLTFINFVRIHFISALHGNGIGNLFKSVNEAYQCATKRINAALLTRIMHMAVDKHQLPLVRGRHIKLKYAHSGGYNPPTIVIHGKLVKDLPETYKRYLINYFQHSLEIIGTPIRIRFNETESSFSKR</sequence>
<keyword evidence="6 8" id="KW-0342">GTP-binding</keyword>
<evidence type="ECO:0000256" key="9">
    <source>
        <dbReference type="PROSITE-ProRule" id="PRU01049"/>
    </source>
</evidence>
<dbReference type="Pfam" id="PF14714">
    <property type="entry name" value="KH_dom-like"/>
    <property type="match status" value="1"/>
</dbReference>
<dbReference type="STRING" id="1070130.FVIR_GE00017"/>
<dbReference type="Gene3D" id="3.40.50.300">
    <property type="entry name" value="P-loop containing nucleotide triphosphate hydrolases"/>
    <property type="match status" value="2"/>
</dbReference>
<dbReference type="FunFam" id="3.30.300.20:FF:000004">
    <property type="entry name" value="GTPase Der"/>
    <property type="match status" value="1"/>
</dbReference>
<proteinExistence type="inferred from homology"/>
<evidence type="ECO:0000256" key="7">
    <source>
        <dbReference type="ARBA" id="ARBA00032345"/>
    </source>
</evidence>
<dbReference type="GO" id="GO:0042254">
    <property type="term" value="P:ribosome biogenesis"/>
    <property type="evidence" value="ECO:0007669"/>
    <property type="project" value="UniProtKB-KW"/>
</dbReference>
<dbReference type="KEGG" id="ged:FVIR_GE00017"/>
<dbReference type="GO" id="GO:0043022">
    <property type="term" value="F:ribosome binding"/>
    <property type="evidence" value="ECO:0007669"/>
    <property type="project" value="TreeGrafter"/>
</dbReference>
<evidence type="ECO:0000256" key="5">
    <source>
        <dbReference type="ARBA" id="ARBA00022741"/>
    </source>
</evidence>
<keyword evidence="3 8" id="KW-0690">Ribosome biogenesis</keyword>
<dbReference type="PIRSF" id="PIRSF006485">
    <property type="entry name" value="GTP-binding_EngA"/>
    <property type="match status" value="1"/>
</dbReference>
<gene>
    <name evidence="8 12" type="primary">der</name>
    <name evidence="12" type="ORF">FVIR_GE00017</name>
</gene>
<evidence type="ECO:0000256" key="3">
    <source>
        <dbReference type="ARBA" id="ARBA00022517"/>
    </source>
</evidence>
<dbReference type="PROSITE" id="PS51712">
    <property type="entry name" value="G_ENGA"/>
    <property type="match status" value="2"/>
</dbReference>
<dbReference type="EMBL" id="LN999832">
    <property type="protein sequence ID" value="CUX95723.1"/>
    <property type="molecule type" value="Genomic_DNA"/>
</dbReference>
<dbReference type="CDD" id="cd01895">
    <property type="entry name" value="EngA2"/>
    <property type="match status" value="1"/>
</dbReference>
<dbReference type="RefSeq" id="WP_070097233.1">
    <property type="nucleotide sequence ID" value="NZ_LN999832.1"/>
</dbReference>
<dbReference type="Proteomes" id="UP000095665">
    <property type="component" value="Chromosome I"/>
</dbReference>
<keyword evidence="5 8" id="KW-0547">Nucleotide-binding</keyword>
<name>A0A143WPV6_9ENTR</name>
<dbReference type="InterPro" id="IPR005225">
    <property type="entry name" value="Small_GTP-bd"/>
</dbReference>
<evidence type="ECO:0000256" key="8">
    <source>
        <dbReference type="HAMAP-Rule" id="MF_00195"/>
    </source>
</evidence>
<dbReference type="InterPro" id="IPR027417">
    <property type="entry name" value="P-loop_NTPase"/>
</dbReference>
<dbReference type="InterPro" id="IPR006073">
    <property type="entry name" value="GTP-bd"/>
</dbReference>
<evidence type="ECO:0000256" key="4">
    <source>
        <dbReference type="ARBA" id="ARBA00022737"/>
    </source>
</evidence>
<feature type="binding site" evidence="8">
    <location>
        <begin position="56"/>
        <end position="60"/>
    </location>
    <ligand>
        <name>GTP</name>
        <dbReference type="ChEBI" id="CHEBI:37565"/>
        <label>1</label>
    </ligand>
</feature>
<dbReference type="InterPro" id="IPR032859">
    <property type="entry name" value="KH_dom-like"/>
</dbReference>
<dbReference type="OrthoDB" id="9805918at2"/>